<accession>A0A4R1Q0Y1</accession>
<reference evidence="4 5" key="1">
    <citation type="submission" date="2019-03" db="EMBL/GenBank/DDBJ databases">
        <title>Genomic Encyclopedia of Type Strains, Phase IV (KMG-IV): sequencing the most valuable type-strain genomes for metagenomic binning, comparative biology and taxonomic classification.</title>
        <authorList>
            <person name="Goeker M."/>
        </authorList>
    </citation>
    <scope>NUCLEOTIDE SEQUENCE [LARGE SCALE GENOMIC DNA]</scope>
    <source>
        <strain evidence="4 5">DSM 15969</strain>
    </source>
</reference>
<dbReference type="Gene3D" id="3.40.50.360">
    <property type="match status" value="1"/>
</dbReference>
<dbReference type="InterPro" id="IPR029039">
    <property type="entry name" value="Flavoprotein-like_sf"/>
</dbReference>
<keyword evidence="2" id="KW-0288">FMN</keyword>
<dbReference type="PANTHER" id="PTHR43278:SF4">
    <property type="entry name" value="NAD(P)H-DEPENDENT FMN-CONTAINING OXIDOREDUCTASE YWQN-RELATED"/>
    <property type="match status" value="1"/>
</dbReference>
<dbReference type="EMBL" id="SLUI01000003">
    <property type="protein sequence ID" value="TCL38564.1"/>
    <property type="molecule type" value="Genomic_DNA"/>
</dbReference>
<dbReference type="SUPFAM" id="SSF52218">
    <property type="entry name" value="Flavoproteins"/>
    <property type="match status" value="1"/>
</dbReference>
<evidence type="ECO:0000259" key="3">
    <source>
        <dbReference type="Pfam" id="PF03358"/>
    </source>
</evidence>
<dbReference type="OrthoDB" id="9805976at2"/>
<dbReference type="RefSeq" id="WP_132076515.1">
    <property type="nucleotide sequence ID" value="NZ_SLUI01000003.1"/>
</dbReference>
<evidence type="ECO:0000256" key="2">
    <source>
        <dbReference type="ARBA" id="ARBA00022643"/>
    </source>
</evidence>
<feature type="domain" description="NADPH-dependent FMN reductase-like" evidence="3">
    <location>
        <begin position="1"/>
        <end position="152"/>
    </location>
</feature>
<keyword evidence="5" id="KW-1185">Reference proteome</keyword>
<gene>
    <name evidence="4" type="ORF">EV210_10336</name>
</gene>
<name>A0A4R1Q0Y1_9FIRM</name>
<dbReference type="PANTHER" id="PTHR43278">
    <property type="entry name" value="NAD(P)H-DEPENDENT FMN-CONTAINING OXIDOREDUCTASE YWQN-RELATED"/>
    <property type="match status" value="1"/>
</dbReference>
<evidence type="ECO:0000313" key="5">
    <source>
        <dbReference type="Proteomes" id="UP000295063"/>
    </source>
</evidence>
<dbReference type="InterPro" id="IPR005025">
    <property type="entry name" value="FMN_Rdtase-like_dom"/>
</dbReference>
<evidence type="ECO:0000313" key="4">
    <source>
        <dbReference type="EMBL" id="TCL38564.1"/>
    </source>
</evidence>
<organism evidence="4 5">
    <name type="scientific">Anaerospora hongkongensis</name>
    <dbReference type="NCBI Taxonomy" id="244830"/>
    <lineage>
        <taxon>Bacteria</taxon>
        <taxon>Bacillati</taxon>
        <taxon>Bacillota</taxon>
        <taxon>Negativicutes</taxon>
        <taxon>Selenomonadales</taxon>
        <taxon>Sporomusaceae</taxon>
        <taxon>Anaerospora</taxon>
    </lineage>
</organism>
<dbReference type="Proteomes" id="UP000295063">
    <property type="component" value="Unassembled WGS sequence"/>
</dbReference>
<comment type="caution">
    <text evidence="4">The sequence shown here is derived from an EMBL/GenBank/DDBJ whole genome shotgun (WGS) entry which is preliminary data.</text>
</comment>
<keyword evidence="1" id="KW-0285">Flavoprotein</keyword>
<evidence type="ECO:0000256" key="1">
    <source>
        <dbReference type="ARBA" id="ARBA00022630"/>
    </source>
</evidence>
<proteinExistence type="predicted"/>
<dbReference type="AlphaFoldDB" id="A0A4R1Q0Y1"/>
<dbReference type="Pfam" id="PF03358">
    <property type="entry name" value="FMN_red"/>
    <property type="match status" value="1"/>
</dbReference>
<dbReference type="InterPro" id="IPR051796">
    <property type="entry name" value="ISF_SsuE-like"/>
</dbReference>
<dbReference type="GO" id="GO:0016491">
    <property type="term" value="F:oxidoreductase activity"/>
    <property type="evidence" value="ECO:0007669"/>
    <property type="project" value="InterPro"/>
</dbReference>
<protein>
    <submittedName>
        <fullName evidence="4">NADPH-dependent FMN reductase</fullName>
    </submittedName>
</protein>
<sequence length="284" mass="31126">MKVLGLVASPRKLGNSEILVKEMLASLPAEVDKEMIHLPSLNIGDCKACYACLPEEKSCVISDDLPFLLERIKAADAVIIASACYFLGSHTSVKTITDRLIAVMANSREFSGKKCVTATVYGIPGWDGYAREAVMNFARFLHLEVVGDMQVQAASPGEVVEPEVLATARRLAARLLDPAAEPVVTAANDVLACQVCGSSMLQLKPSGQVRCSMCNAAGELQQNGEGYSLVFNTSEHRRFSPEGMAEHGRLLEEVKKSYIASRQDLFRRRKPYEAYQWWVVPEGK</sequence>